<feature type="region of interest" description="Disordered" evidence="1">
    <location>
        <begin position="116"/>
        <end position="165"/>
    </location>
</feature>
<reference evidence="3" key="1">
    <citation type="submission" date="2024-04" db="UniProtKB">
        <authorList>
            <consortium name="EnsemblMetazoa"/>
        </authorList>
    </citation>
    <scope>IDENTIFICATION</scope>
    <source>
        <strain evidence="3">EBRO</strain>
    </source>
</reference>
<dbReference type="Proteomes" id="UP000075880">
    <property type="component" value="Unassembled WGS sequence"/>
</dbReference>
<keyword evidence="2" id="KW-0812">Transmembrane</keyword>
<name>A0AAG5CWT6_ANOAO</name>
<dbReference type="EnsemblMetazoa" id="ENSAATROPT003401">
    <property type="protein sequence ID" value="ENSAATROPP003265"/>
    <property type="gene ID" value="ENSAATROPG002698"/>
</dbReference>
<dbReference type="AlphaFoldDB" id="A0AAG5CWT6"/>
<feature type="transmembrane region" description="Helical" evidence="2">
    <location>
        <begin position="197"/>
        <end position="219"/>
    </location>
</feature>
<organism evidence="3 4">
    <name type="scientific">Anopheles atroparvus</name>
    <name type="common">European mosquito</name>
    <dbReference type="NCBI Taxonomy" id="41427"/>
    <lineage>
        <taxon>Eukaryota</taxon>
        <taxon>Metazoa</taxon>
        <taxon>Ecdysozoa</taxon>
        <taxon>Arthropoda</taxon>
        <taxon>Hexapoda</taxon>
        <taxon>Insecta</taxon>
        <taxon>Pterygota</taxon>
        <taxon>Neoptera</taxon>
        <taxon>Endopterygota</taxon>
        <taxon>Diptera</taxon>
        <taxon>Nematocera</taxon>
        <taxon>Culicoidea</taxon>
        <taxon>Culicidae</taxon>
        <taxon>Anophelinae</taxon>
        <taxon>Anopheles</taxon>
    </lineage>
</organism>
<feature type="transmembrane region" description="Helical" evidence="2">
    <location>
        <begin position="254"/>
        <end position="281"/>
    </location>
</feature>
<protein>
    <submittedName>
        <fullName evidence="3">Uncharacterized protein</fullName>
    </submittedName>
</protein>
<feature type="compositionally biased region" description="Basic and acidic residues" evidence="1">
    <location>
        <begin position="133"/>
        <end position="152"/>
    </location>
</feature>
<evidence type="ECO:0000256" key="1">
    <source>
        <dbReference type="SAM" id="MobiDB-lite"/>
    </source>
</evidence>
<evidence type="ECO:0000256" key="2">
    <source>
        <dbReference type="SAM" id="Phobius"/>
    </source>
</evidence>
<proteinExistence type="predicted"/>
<keyword evidence="2" id="KW-0472">Membrane</keyword>
<sequence>MNRSTSYEDRTPQHTVLLEKRRQALAHIRLARGLRDADNVGDGRREKRPLTPFDCSRRSYRTERHFVDRQCSDSDDVLDDALSEYAADYYTPRRPSRMRLSTLKKLNRLFDGMSTPLANSSHVHSAPEVTDDEGQRTPMERTPETDPQEKAPVEATPNASSESPKLAVTVNEPIAPVQPTHRPSRSSTVGMWCLRKLMTVLLLLFELMLQLTIKVLEFVRDQLYKALRTLWDHSMSPLLYQGFRERLSKINPRSIVLVIVIAPLVALLAMAYCAVCALYWLNRVLLMEAHPPWLSEMLPDPDQQRADHEEE</sequence>
<keyword evidence="2" id="KW-1133">Transmembrane helix</keyword>
<accession>A0AAG5CWT6</accession>
<evidence type="ECO:0000313" key="3">
    <source>
        <dbReference type="EnsemblMetazoa" id="ENSAATROPP003265"/>
    </source>
</evidence>
<keyword evidence="4" id="KW-1185">Reference proteome</keyword>
<evidence type="ECO:0000313" key="4">
    <source>
        <dbReference type="Proteomes" id="UP000075880"/>
    </source>
</evidence>